<name>A0A841C8D8_9LACT</name>
<reference evidence="1 2" key="1">
    <citation type="submission" date="2020-08" db="EMBL/GenBank/DDBJ databases">
        <title>Genomic Encyclopedia of Type Strains, Phase IV (KMG-IV): sequencing the most valuable type-strain genomes for metagenomic binning, comparative biology and taxonomic classification.</title>
        <authorList>
            <person name="Goeker M."/>
        </authorList>
    </citation>
    <scope>NUCLEOTIDE SEQUENCE [LARGE SCALE GENOMIC DNA]</scope>
    <source>
        <strain evidence="1 2">DSM 14925</strain>
    </source>
</reference>
<dbReference type="AlphaFoldDB" id="A0A841C8D8"/>
<organism evidence="1 2">
    <name type="scientific">Lactovum miscens</name>
    <dbReference type="NCBI Taxonomy" id="190387"/>
    <lineage>
        <taxon>Bacteria</taxon>
        <taxon>Bacillati</taxon>
        <taxon>Bacillota</taxon>
        <taxon>Bacilli</taxon>
        <taxon>Lactobacillales</taxon>
        <taxon>Streptococcaceae</taxon>
        <taxon>Lactovum</taxon>
    </lineage>
</organism>
<dbReference type="EMBL" id="JACHHV010000033">
    <property type="protein sequence ID" value="MBB5888614.1"/>
    <property type="molecule type" value="Genomic_DNA"/>
</dbReference>
<dbReference type="RefSeq" id="WP_183540836.1">
    <property type="nucleotide sequence ID" value="NZ_DASWOY010000030.1"/>
</dbReference>
<keyword evidence="2" id="KW-1185">Reference proteome</keyword>
<protein>
    <submittedName>
        <fullName evidence="1">Uncharacterized protein</fullName>
    </submittedName>
</protein>
<comment type="caution">
    <text evidence="1">The sequence shown here is derived from an EMBL/GenBank/DDBJ whole genome shotgun (WGS) entry which is preliminary data.</text>
</comment>
<gene>
    <name evidence="1" type="ORF">HNQ37_001516</name>
</gene>
<dbReference type="Proteomes" id="UP000562464">
    <property type="component" value="Unassembled WGS sequence"/>
</dbReference>
<evidence type="ECO:0000313" key="1">
    <source>
        <dbReference type="EMBL" id="MBB5888614.1"/>
    </source>
</evidence>
<sequence>MLIRRSYTMVKEVDNLGEIFEYFIKLSFFDIKARAFETIRGIEKYRNKLYMVSE</sequence>
<evidence type="ECO:0000313" key="2">
    <source>
        <dbReference type="Proteomes" id="UP000562464"/>
    </source>
</evidence>
<proteinExistence type="predicted"/>
<accession>A0A841C8D8</accession>